<accession>A0AAN6MXL3</accession>
<dbReference type="Proteomes" id="UP001303473">
    <property type="component" value="Unassembled WGS sequence"/>
</dbReference>
<keyword evidence="2" id="KW-1185">Reference proteome</keyword>
<protein>
    <submittedName>
        <fullName evidence="1">Uncharacterized protein</fullName>
    </submittedName>
</protein>
<gene>
    <name evidence="1" type="ORF">QBC46DRAFT_398578</name>
</gene>
<dbReference type="EMBL" id="MU853950">
    <property type="protein sequence ID" value="KAK3934935.1"/>
    <property type="molecule type" value="Genomic_DNA"/>
</dbReference>
<reference evidence="2" key="1">
    <citation type="journal article" date="2023" name="Mol. Phylogenet. Evol.">
        <title>Genome-scale phylogeny and comparative genomics of the fungal order Sordariales.</title>
        <authorList>
            <person name="Hensen N."/>
            <person name="Bonometti L."/>
            <person name="Westerberg I."/>
            <person name="Brannstrom I.O."/>
            <person name="Guillou S."/>
            <person name="Cros-Aarteil S."/>
            <person name="Calhoun S."/>
            <person name="Haridas S."/>
            <person name="Kuo A."/>
            <person name="Mondo S."/>
            <person name="Pangilinan J."/>
            <person name="Riley R."/>
            <person name="LaButti K."/>
            <person name="Andreopoulos B."/>
            <person name="Lipzen A."/>
            <person name="Chen C."/>
            <person name="Yan M."/>
            <person name="Daum C."/>
            <person name="Ng V."/>
            <person name="Clum A."/>
            <person name="Steindorff A."/>
            <person name="Ohm R.A."/>
            <person name="Martin F."/>
            <person name="Silar P."/>
            <person name="Natvig D.O."/>
            <person name="Lalanne C."/>
            <person name="Gautier V."/>
            <person name="Ament-Velasquez S.L."/>
            <person name="Kruys A."/>
            <person name="Hutchinson M.I."/>
            <person name="Powell A.J."/>
            <person name="Barry K."/>
            <person name="Miller A.N."/>
            <person name="Grigoriev I.V."/>
            <person name="Debuchy R."/>
            <person name="Gladieux P."/>
            <person name="Hiltunen Thoren M."/>
            <person name="Johannesson H."/>
        </authorList>
    </citation>
    <scope>NUCLEOTIDE SEQUENCE [LARGE SCALE GENOMIC DNA]</scope>
    <source>
        <strain evidence="2">CBS 340.73</strain>
    </source>
</reference>
<comment type="caution">
    <text evidence="1">The sequence shown here is derived from an EMBL/GenBank/DDBJ whole genome shotgun (WGS) entry which is preliminary data.</text>
</comment>
<evidence type="ECO:0000313" key="1">
    <source>
        <dbReference type="EMBL" id="KAK3934935.1"/>
    </source>
</evidence>
<evidence type="ECO:0000313" key="2">
    <source>
        <dbReference type="Proteomes" id="UP001303473"/>
    </source>
</evidence>
<dbReference type="AlphaFoldDB" id="A0AAN6MXL3"/>
<sequence length="317" mass="35896">MRAGGRTVALTNYHVVRPAVEGFRVGVVDHEVKLGESVKRGTMGSPVKDSALWKADIKGLFPKDAEKHKNMEHPARSKHNFTVEIMREPIRQVSPTRRPDHQKRLDEQIAFFDGDKQYLGRVWFASGYTQRTGTNGRLDWALVVPTDEGEKRIGGNILPREENWEAKYYYNYPKPWTYGGNLKQQARSIHDAKNGDRMFKIGASTTSTMGTFSDIKPDCIISEERYMVGRREAELRSSEYMFVDVVGIARKEIFGNRGDSGSIVWDDEGRAMGLLFTGQTPHQTEERYCLVTPIEDVFKSIKEMSGGNIEDIRIAGG</sequence>
<organism evidence="1 2">
    <name type="scientific">Diplogelasinospora grovesii</name>
    <dbReference type="NCBI Taxonomy" id="303347"/>
    <lineage>
        <taxon>Eukaryota</taxon>
        <taxon>Fungi</taxon>
        <taxon>Dikarya</taxon>
        <taxon>Ascomycota</taxon>
        <taxon>Pezizomycotina</taxon>
        <taxon>Sordariomycetes</taxon>
        <taxon>Sordariomycetidae</taxon>
        <taxon>Sordariales</taxon>
        <taxon>Diplogelasinosporaceae</taxon>
        <taxon>Diplogelasinospora</taxon>
    </lineage>
</organism>
<name>A0AAN6MXL3_9PEZI</name>
<proteinExistence type="predicted"/>